<dbReference type="AlphaFoldDB" id="A0A3N1P1S0"/>
<dbReference type="InterPro" id="IPR000073">
    <property type="entry name" value="AB_hydrolase_1"/>
</dbReference>
<dbReference type="Pfam" id="PF00561">
    <property type="entry name" value="Abhydrolase_1"/>
    <property type="match status" value="1"/>
</dbReference>
<evidence type="ECO:0000313" key="4">
    <source>
        <dbReference type="EMBL" id="ROQ18826.1"/>
    </source>
</evidence>
<dbReference type="Gene3D" id="3.40.50.1820">
    <property type="entry name" value="alpha/beta hydrolase"/>
    <property type="match status" value="1"/>
</dbReference>
<gene>
    <name evidence="4" type="ORF">EDC28_11515</name>
</gene>
<keyword evidence="4" id="KW-0378">Hydrolase</keyword>
<evidence type="ECO:0000256" key="1">
    <source>
        <dbReference type="ARBA" id="ARBA00022963"/>
    </source>
</evidence>
<comment type="caution">
    <text evidence="4">The sequence shown here is derived from an EMBL/GenBank/DDBJ whole genome shotgun (WGS) entry which is preliminary data.</text>
</comment>
<feature type="domain" description="AB hydrolase-1" evidence="3">
    <location>
        <begin position="26"/>
        <end position="151"/>
    </location>
</feature>
<keyword evidence="5" id="KW-1185">Reference proteome</keyword>
<accession>A0A3N1P1S0</accession>
<evidence type="ECO:0000313" key="5">
    <source>
        <dbReference type="Proteomes" id="UP000268033"/>
    </source>
</evidence>
<proteinExistence type="predicted"/>
<dbReference type="EMBL" id="RJUL01000015">
    <property type="protein sequence ID" value="ROQ18826.1"/>
    <property type="molecule type" value="Genomic_DNA"/>
</dbReference>
<dbReference type="GO" id="GO:0016787">
    <property type="term" value="F:hydrolase activity"/>
    <property type="evidence" value="ECO:0007669"/>
    <property type="project" value="UniProtKB-KW"/>
</dbReference>
<keyword evidence="2" id="KW-0443">Lipid metabolism</keyword>
<protein>
    <submittedName>
        <fullName evidence="4">Alpha-beta hydrolase superfamily lysophospholipase</fullName>
    </submittedName>
</protein>
<dbReference type="InterPro" id="IPR029058">
    <property type="entry name" value="AB_hydrolase_fold"/>
</dbReference>
<organism evidence="4 5">
    <name type="scientific">Gallaecimonas pentaromativorans</name>
    <dbReference type="NCBI Taxonomy" id="584787"/>
    <lineage>
        <taxon>Bacteria</taxon>
        <taxon>Pseudomonadati</taxon>
        <taxon>Pseudomonadota</taxon>
        <taxon>Gammaproteobacteria</taxon>
        <taxon>Enterobacterales</taxon>
        <taxon>Gallaecimonadaceae</taxon>
        <taxon>Gallaecimonas</taxon>
    </lineage>
</organism>
<name>A0A3N1P1S0_9GAMM</name>
<sequence length="296" mass="32278">MAESLFVESADAKLHLRCFGPEQGSPVLLLHGAISNGRVFYSDSGKGLAPFLGEQGFRAYVLDLRGRGQSEPVIVAGASHGQLEAIRDDLPAVQRFIQGRHPSQQVHWLAHSWGGVLMASTLARFPALAETVASLVFFGSKRSIHSWSFERLLKVELVWNRLGPRWVAKHGYLPARAKKIGADDETASSLADSIAWVKKGPWRDPQDGFDYGEAAATVCWPRLWLLAGKGDKALGNPADVARFQAEMGAPGELTLLAKSTGFRRDYNHLDMLVGHDAATELFPLVSAWLSGQPSAR</sequence>
<evidence type="ECO:0000256" key="2">
    <source>
        <dbReference type="ARBA" id="ARBA00023098"/>
    </source>
</evidence>
<evidence type="ECO:0000259" key="3">
    <source>
        <dbReference type="Pfam" id="PF00561"/>
    </source>
</evidence>
<dbReference type="SUPFAM" id="SSF53474">
    <property type="entry name" value="alpha/beta-Hydrolases"/>
    <property type="match status" value="1"/>
</dbReference>
<dbReference type="RefSeq" id="WP_123422698.1">
    <property type="nucleotide sequence ID" value="NZ_RJUL01000015.1"/>
</dbReference>
<dbReference type="Proteomes" id="UP000268033">
    <property type="component" value="Unassembled WGS sequence"/>
</dbReference>
<dbReference type="GO" id="GO:0016042">
    <property type="term" value="P:lipid catabolic process"/>
    <property type="evidence" value="ECO:0007669"/>
    <property type="project" value="UniProtKB-KW"/>
</dbReference>
<dbReference type="STRING" id="584787.GCA_001247655_01333"/>
<dbReference type="PANTHER" id="PTHR11005">
    <property type="entry name" value="LYSOSOMAL ACID LIPASE-RELATED"/>
    <property type="match status" value="1"/>
</dbReference>
<keyword evidence="1" id="KW-0442">Lipid degradation</keyword>
<reference evidence="4 5" key="1">
    <citation type="submission" date="2018-11" db="EMBL/GenBank/DDBJ databases">
        <title>Genomic Encyclopedia of Type Strains, Phase IV (KMG-IV): sequencing the most valuable type-strain genomes for metagenomic binning, comparative biology and taxonomic classification.</title>
        <authorList>
            <person name="Goeker M."/>
        </authorList>
    </citation>
    <scope>NUCLEOTIDE SEQUENCE [LARGE SCALE GENOMIC DNA]</scope>
    <source>
        <strain evidence="4 5">DSM 21945</strain>
    </source>
</reference>